<comment type="caution">
    <text evidence="11">The sequence shown here is derived from an EMBL/GenBank/DDBJ whole genome shotgun (WGS) entry which is preliminary data.</text>
</comment>
<evidence type="ECO:0000256" key="9">
    <source>
        <dbReference type="ARBA" id="ARBA00023136"/>
    </source>
</evidence>
<feature type="domain" description="ABC transporter" evidence="10">
    <location>
        <begin position="5"/>
        <end position="251"/>
    </location>
</feature>
<dbReference type="PROSITE" id="PS00211">
    <property type="entry name" value="ABC_TRANSPORTER_1"/>
    <property type="match status" value="2"/>
</dbReference>
<dbReference type="InterPro" id="IPR003593">
    <property type="entry name" value="AAA+_ATPase"/>
</dbReference>
<name>A0A842HRZ7_9BURK</name>
<dbReference type="SMART" id="SM00382">
    <property type="entry name" value="AAA"/>
    <property type="match status" value="2"/>
</dbReference>
<sequence>MTTVLEFNNVSVNVRVSGKEVALLRNVTFSVAQGKILGLVGESGAGKSMVGRVLSGMLPSNLRFAGGEVRFHGETLTGRAARSYLGRRIAFIPQEPLSALNPVLTVRQQMFEHLKHLGVARRDWQAYSVARLNEVGLPDPENMLQRYPHQLSGGQCQRILIAMAFSGDPELIVADEPTTALDVVTQAQIIRVLREVQRRHNTAVILVTHDLRMAAHVCDEVAVMYAGDVVERGPAREVLASPFHPYAWSLKNATPGLEGPQYVLPALADLMPGLKDMAELEGCRFARRCPTRDDVCARTVPKLEPVAHGHYVACAGACRSDVGQRQPEPHVLLKTASTAGRPLLEFRDVARVYHGQGRAKGREFHALRPLSLAIYPGELVGIVGESGSGKSTAARIMVGLVEASAGDVRVNGVSRRDANSAEQAEMRRLVQMVFQDPDSALNPRRTVERLVTQVLDLQPDVTPETRREVAERLMGQVGIAKDALNRFSSQLSGGQKQRVNIARALCVTPQLLVADEIVSGLDVSVQALIMNLLLTLNRELGIAVVLISHDLSVIRYLCTRVLVMREGYVVEQGDTESVFSHPQHPYTRTLLASVPPDDANAVWPREVEVV</sequence>
<comment type="subcellular location">
    <subcellularLocation>
        <location evidence="1">Cell inner membrane</location>
        <topology evidence="1">Peripheral membrane protein</topology>
    </subcellularLocation>
</comment>
<keyword evidence="8" id="KW-1278">Translocase</keyword>
<dbReference type="FunFam" id="3.40.50.300:FF:000016">
    <property type="entry name" value="Oligopeptide ABC transporter ATP-binding component"/>
    <property type="match status" value="1"/>
</dbReference>
<dbReference type="InterPro" id="IPR013563">
    <property type="entry name" value="Oligopep_ABC_C"/>
</dbReference>
<dbReference type="PANTHER" id="PTHR43297">
    <property type="entry name" value="OLIGOPEPTIDE TRANSPORT ATP-BINDING PROTEIN APPD"/>
    <property type="match status" value="1"/>
</dbReference>
<dbReference type="CDD" id="cd03257">
    <property type="entry name" value="ABC_NikE_OppD_transporters"/>
    <property type="match status" value="2"/>
</dbReference>
<organism evidence="11 12">
    <name type="scientific">Pusillimonas minor</name>
    <dbReference type="NCBI Taxonomy" id="2697024"/>
    <lineage>
        <taxon>Bacteria</taxon>
        <taxon>Pseudomonadati</taxon>
        <taxon>Pseudomonadota</taxon>
        <taxon>Betaproteobacteria</taxon>
        <taxon>Burkholderiales</taxon>
        <taxon>Alcaligenaceae</taxon>
        <taxon>Pusillimonas</taxon>
    </lineage>
</organism>
<proteinExistence type="inferred from homology"/>
<evidence type="ECO:0000256" key="3">
    <source>
        <dbReference type="ARBA" id="ARBA00022448"/>
    </source>
</evidence>
<keyword evidence="3" id="KW-0813">Transport</keyword>
<dbReference type="Pfam" id="PF08352">
    <property type="entry name" value="oligo_HPY"/>
    <property type="match status" value="2"/>
</dbReference>
<dbReference type="Pfam" id="PF00005">
    <property type="entry name" value="ABC_tran"/>
    <property type="match status" value="2"/>
</dbReference>
<evidence type="ECO:0000256" key="4">
    <source>
        <dbReference type="ARBA" id="ARBA00022475"/>
    </source>
</evidence>
<evidence type="ECO:0000259" key="10">
    <source>
        <dbReference type="PROSITE" id="PS50893"/>
    </source>
</evidence>
<keyword evidence="12" id="KW-1185">Reference proteome</keyword>
<dbReference type="GO" id="GO:0005886">
    <property type="term" value="C:plasma membrane"/>
    <property type="evidence" value="ECO:0007669"/>
    <property type="project" value="UniProtKB-SubCell"/>
</dbReference>
<dbReference type="Proteomes" id="UP000545386">
    <property type="component" value="Unassembled WGS sequence"/>
</dbReference>
<evidence type="ECO:0000256" key="5">
    <source>
        <dbReference type="ARBA" id="ARBA00022519"/>
    </source>
</evidence>
<keyword evidence="4" id="KW-1003">Cell membrane</keyword>
<feature type="domain" description="ABC transporter" evidence="10">
    <location>
        <begin position="344"/>
        <end position="591"/>
    </location>
</feature>
<keyword evidence="7 11" id="KW-0067">ATP-binding</keyword>
<protein>
    <submittedName>
        <fullName evidence="11">ABC transporter ATP-binding protein</fullName>
    </submittedName>
</protein>
<dbReference type="GO" id="GO:0016887">
    <property type="term" value="F:ATP hydrolysis activity"/>
    <property type="evidence" value="ECO:0007669"/>
    <property type="project" value="InterPro"/>
</dbReference>
<keyword evidence="5" id="KW-0997">Cell inner membrane</keyword>
<dbReference type="RefSeq" id="WP_185779355.1">
    <property type="nucleotide sequence ID" value="NZ_JACJUU010000004.1"/>
</dbReference>
<dbReference type="GO" id="GO:0005524">
    <property type="term" value="F:ATP binding"/>
    <property type="evidence" value="ECO:0007669"/>
    <property type="project" value="UniProtKB-KW"/>
</dbReference>
<dbReference type="InterPro" id="IPR050388">
    <property type="entry name" value="ABC_Ni/Peptide_Import"/>
</dbReference>
<reference evidence="11 12" key="1">
    <citation type="submission" date="2020-08" db="EMBL/GenBank/DDBJ databases">
        <title>Paraeoetvoesia sp. YC-7-48 draft genome sequence.</title>
        <authorList>
            <person name="Yao L."/>
        </authorList>
    </citation>
    <scope>NUCLEOTIDE SEQUENCE [LARGE SCALE GENOMIC DNA]</scope>
    <source>
        <strain evidence="12">YC-7-48</strain>
    </source>
</reference>
<comment type="similarity">
    <text evidence="2">Belongs to the ABC transporter superfamily.</text>
</comment>
<dbReference type="SUPFAM" id="SSF52540">
    <property type="entry name" value="P-loop containing nucleoside triphosphate hydrolases"/>
    <property type="match status" value="2"/>
</dbReference>
<dbReference type="NCBIfam" id="NF007739">
    <property type="entry name" value="PRK10419.1"/>
    <property type="match status" value="2"/>
</dbReference>
<dbReference type="AlphaFoldDB" id="A0A842HRZ7"/>
<dbReference type="NCBIfam" id="NF008453">
    <property type="entry name" value="PRK11308.1"/>
    <property type="match status" value="2"/>
</dbReference>
<dbReference type="EMBL" id="JACJUU010000004">
    <property type="protein sequence ID" value="MBC2769625.1"/>
    <property type="molecule type" value="Genomic_DNA"/>
</dbReference>
<evidence type="ECO:0000256" key="2">
    <source>
        <dbReference type="ARBA" id="ARBA00005417"/>
    </source>
</evidence>
<dbReference type="InterPro" id="IPR027417">
    <property type="entry name" value="P-loop_NTPase"/>
</dbReference>
<dbReference type="PROSITE" id="PS50893">
    <property type="entry name" value="ABC_TRANSPORTER_2"/>
    <property type="match status" value="2"/>
</dbReference>
<keyword evidence="6" id="KW-0547">Nucleotide-binding</keyword>
<evidence type="ECO:0000313" key="12">
    <source>
        <dbReference type="Proteomes" id="UP000545386"/>
    </source>
</evidence>
<dbReference type="GO" id="GO:0015833">
    <property type="term" value="P:peptide transport"/>
    <property type="evidence" value="ECO:0007669"/>
    <property type="project" value="InterPro"/>
</dbReference>
<evidence type="ECO:0000256" key="6">
    <source>
        <dbReference type="ARBA" id="ARBA00022741"/>
    </source>
</evidence>
<dbReference type="InterPro" id="IPR017871">
    <property type="entry name" value="ABC_transporter-like_CS"/>
</dbReference>
<gene>
    <name evidence="11" type="ORF">GTU67_06815</name>
</gene>
<evidence type="ECO:0000256" key="8">
    <source>
        <dbReference type="ARBA" id="ARBA00022967"/>
    </source>
</evidence>
<dbReference type="InterPro" id="IPR003439">
    <property type="entry name" value="ABC_transporter-like_ATP-bd"/>
</dbReference>
<evidence type="ECO:0000313" key="11">
    <source>
        <dbReference type="EMBL" id="MBC2769625.1"/>
    </source>
</evidence>
<evidence type="ECO:0000256" key="7">
    <source>
        <dbReference type="ARBA" id="ARBA00022840"/>
    </source>
</evidence>
<dbReference type="NCBIfam" id="TIGR01727">
    <property type="entry name" value="oligo_HPY"/>
    <property type="match status" value="1"/>
</dbReference>
<accession>A0A842HRZ7</accession>
<dbReference type="GO" id="GO:0055085">
    <property type="term" value="P:transmembrane transport"/>
    <property type="evidence" value="ECO:0007669"/>
    <property type="project" value="UniProtKB-ARBA"/>
</dbReference>
<evidence type="ECO:0000256" key="1">
    <source>
        <dbReference type="ARBA" id="ARBA00004417"/>
    </source>
</evidence>
<dbReference type="PANTHER" id="PTHR43297:SF14">
    <property type="entry name" value="ATPASE AAA-TYPE CORE DOMAIN-CONTAINING PROTEIN"/>
    <property type="match status" value="1"/>
</dbReference>
<keyword evidence="9" id="KW-0472">Membrane</keyword>
<dbReference type="Gene3D" id="3.40.50.300">
    <property type="entry name" value="P-loop containing nucleotide triphosphate hydrolases"/>
    <property type="match status" value="2"/>
</dbReference>